<protein>
    <submittedName>
        <fullName evidence="2">Uncharacterized protein</fullName>
    </submittedName>
</protein>
<organism evidence="2 3">
    <name type="scientific">Koleobacter methoxysyntrophicus</name>
    <dbReference type="NCBI Taxonomy" id="2751313"/>
    <lineage>
        <taxon>Bacteria</taxon>
        <taxon>Bacillati</taxon>
        <taxon>Bacillota</taxon>
        <taxon>Clostridia</taxon>
        <taxon>Koleobacterales</taxon>
        <taxon>Koleobacteraceae</taxon>
        <taxon>Koleobacter</taxon>
    </lineage>
</organism>
<dbReference type="AlphaFoldDB" id="A0A8A0RP52"/>
<keyword evidence="1" id="KW-1133">Transmembrane helix</keyword>
<dbReference type="RefSeq" id="WP_206707494.1">
    <property type="nucleotide sequence ID" value="NZ_CP059066.1"/>
</dbReference>
<reference evidence="2" key="1">
    <citation type="submission" date="2020-07" db="EMBL/GenBank/DDBJ databases">
        <title>Koleobacter methoxysyntrophicus gen. nov., sp. nov., a novel anaerobic bacterium isolated from deep subsurface oil field and proposal of Koleobacterales ord. nov. in the phylum Firmicutes.</title>
        <authorList>
            <person name="Sakamoto S."/>
            <person name="Tamaki H."/>
        </authorList>
    </citation>
    <scope>NUCLEOTIDE SEQUENCE</scope>
    <source>
        <strain evidence="2">NRmbB1</strain>
    </source>
</reference>
<sequence>MNLKNINFKLVIIILIITLLLLFSIKYIYKKYNVEEPLKGILEKDERIQGYKIEKKGTKYEIIITLNNNFEDLDYVYREINNNISRIIKRENFKIELEGVENKKLKDAYYLLHFSLYENIEKGNFTQMYKDLVEISTEMNINEYKITIDNENIYLQLRDNDNSLYRVINRKQREIYTK</sequence>
<keyword evidence="3" id="KW-1185">Reference proteome</keyword>
<keyword evidence="1" id="KW-0812">Transmembrane</keyword>
<feature type="transmembrane region" description="Helical" evidence="1">
    <location>
        <begin position="6"/>
        <end position="29"/>
    </location>
</feature>
<evidence type="ECO:0000313" key="3">
    <source>
        <dbReference type="Proteomes" id="UP000662904"/>
    </source>
</evidence>
<accession>A0A8A0RP52</accession>
<dbReference type="Proteomes" id="UP000662904">
    <property type="component" value="Chromosome"/>
</dbReference>
<proteinExistence type="predicted"/>
<evidence type="ECO:0000313" key="2">
    <source>
        <dbReference type="EMBL" id="QSQ10181.1"/>
    </source>
</evidence>
<gene>
    <name evidence="2" type="ORF">H0A61_02580</name>
</gene>
<name>A0A8A0RP52_9FIRM</name>
<keyword evidence="1" id="KW-0472">Membrane</keyword>
<dbReference type="EMBL" id="CP059066">
    <property type="protein sequence ID" value="QSQ10181.1"/>
    <property type="molecule type" value="Genomic_DNA"/>
</dbReference>
<evidence type="ECO:0000256" key="1">
    <source>
        <dbReference type="SAM" id="Phobius"/>
    </source>
</evidence>
<dbReference type="KEGG" id="kme:H0A61_02580"/>